<sequence length="135" mass="14582">MTQIHFLLLLFVTVISFTNNRAQDRAPHGLVYENPMAFSPSAYSFFHPKAVPPSIQDPCDGSHCSPLLIAATVQSSLAQDSRSTNEKSGSKFGAGGIAGVIFGFIFVVLLAMGAYHVVITRRTNSRRKNTVLPSA</sequence>
<comment type="caution">
    <text evidence="1">The sequence shown here is derived from an EMBL/GenBank/DDBJ whole genome shotgun (WGS) entry which is preliminary data.</text>
</comment>
<protein>
    <submittedName>
        <fullName evidence="1">Uncharacterized protein</fullName>
    </submittedName>
</protein>
<gene>
    <name evidence="1" type="ORF">L6452_29616</name>
</gene>
<reference evidence="2" key="1">
    <citation type="journal article" date="2022" name="Mol. Ecol. Resour.">
        <title>The genomes of chicory, endive, great burdock and yacon provide insights into Asteraceae palaeo-polyploidization history and plant inulin production.</title>
        <authorList>
            <person name="Fan W."/>
            <person name="Wang S."/>
            <person name="Wang H."/>
            <person name="Wang A."/>
            <person name="Jiang F."/>
            <person name="Liu H."/>
            <person name="Zhao H."/>
            <person name="Xu D."/>
            <person name="Zhang Y."/>
        </authorList>
    </citation>
    <scope>NUCLEOTIDE SEQUENCE [LARGE SCALE GENOMIC DNA]</scope>
    <source>
        <strain evidence="2">cv. Niubang</strain>
    </source>
</reference>
<organism evidence="1 2">
    <name type="scientific">Arctium lappa</name>
    <name type="common">Greater burdock</name>
    <name type="synonym">Lappa major</name>
    <dbReference type="NCBI Taxonomy" id="4217"/>
    <lineage>
        <taxon>Eukaryota</taxon>
        <taxon>Viridiplantae</taxon>
        <taxon>Streptophyta</taxon>
        <taxon>Embryophyta</taxon>
        <taxon>Tracheophyta</taxon>
        <taxon>Spermatophyta</taxon>
        <taxon>Magnoliopsida</taxon>
        <taxon>eudicotyledons</taxon>
        <taxon>Gunneridae</taxon>
        <taxon>Pentapetalae</taxon>
        <taxon>asterids</taxon>
        <taxon>campanulids</taxon>
        <taxon>Asterales</taxon>
        <taxon>Asteraceae</taxon>
        <taxon>Carduoideae</taxon>
        <taxon>Cardueae</taxon>
        <taxon>Arctiinae</taxon>
        <taxon>Arctium</taxon>
    </lineage>
</organism>
<dbReference type="EMBL" id="CM042056">
    <property type="protein sequence ID" value="KAI3696960.1"/>
    <property type="molecule type" value="Genomic_DNA"/>
</dbReference>
<evidence type="ECO:0000313" key="1">
    <source>
        <dbReference type="EMBL" id="KAI3696960.1"/>
    </source>
</evidence>
<accession>A0ACB8ZI18</accession>
<dbReference type="Proteomes" id="UP001055879">
    <property type="component" value="Linkage Group LG10"/>
</dbReference>
<keyword evidence="2" id="KW-1185">Reference proteome</keyword>
<evidence type="ECO:0000313" key="2">
    <source>
        <dbReference type="Proteomes" id="UP001055879"/>
    </source>
</evidence>
<name>A0ACB8ZI18_ARCLA</name>
<proteinExistence type="predicted"/>
<reference evidence="1 2" key="2">
    <citation type="journal article" date="2022" name="Mol. Ecol. Resour.">
        <title>The genomes of chicory, endive, great burdock and yacon provide insights into Asteraceae paleo-polyploidization history and plant inulin production.</title>
        <authorList>
            <person name="Fan W."/>
            <person name="Wang S."/>
            <person name="Wang H."/>
            <person name="Wang A."/>
            <person name="Jiang F."/>
            <person name="Liu H."/>
            <person name="Zhao H."/>
            <person name="Xu D."/>
            <person name="Zhang Y."/>
        </authorList>
    </citation>
    <scope>NUCLEOTIDE SEQUENCE [LARGE SCALE GENOMIC DNA]</scope>
    <source>
        <strain evidence="2">cv. Niubang</strain>
    </source>
</reference>